<dbReference type="GO" id="GO:0016020">
    <property type="term" value="C:membrane"/>
    <property type="evidence" value="ECO:0007669"/>
    <property type="project" value="InterPro"/>
</dbReference>
<dbReference type="GO" id="GO:0009847">
    <property type="term" value="P:spore germination"/>
    <property type="evidence" value="ECO:0007669"/>
    <property type="project" value="InterPro"/>
</dbReference>
<protein>
    <submittedName>
        <fullName evidence="5">Membrane protein YndD</fullName>
    </submittedName>
</protein>
<feature type="transmembrane region" description="Helical" evidence="4">
    <location>
        <begin position="504"/>
        <end position="522"/>
    </location>
</feature>
<evidence type="ECO:0000256" key="4">
    <source>
        <dbReference type="SAM" id="Phobius"/>
    </source>
</evidence>
<evidence type="ECO:0000256" key="3">
    <source>
        <dbReference type="SAM" id="MobiDB-lite"/>
    </source>
</evidence>
<feature type="compositionally biased region" description="Low complexity" evidence="3">
    <location>
        <begin position="30"/>
        <end position="85"/>
    </location>
</feature>
<feature type="transmembrane region" description="Helical" evidence="4">
    <location>
        <begin position="472"/>
        <end position="492"/>
    </location>
</feature>
<dbReference type="InterPro" id="IPR050768">
    <property type="entry name" value="UPF0353/GerABKA_families"/>
</dbReference>
<proteinExistence type="inferred from homology"/>
<dbReference type="EMBL" id="BOSE01000005">
    <property type="protein sequence ID" value="GIP17281.1"/>
    <property type="molecule type" value="Genomic_DNA"/>
</dbReference>
<evidence type="ECO:0000256" key="1">
    <source>
        <dbReference type="ARBA" id="ARBA00005278"/>
    </source>
</evidence>
<dbReference type="Pfam" id="PF03323">
    <property type="entry name" value="GerA"/>
    <property type="match status" value="1"/>
</dbReference>
<feature type="transmembrane region" description="Helical" evidence="4">
    <location>
        <begin position="379"/>
        <end position="398"/>
    </location>
</feature>
<dbReference type="PANTHER" id="PTHR22550">
    <property type="entry name" value="SPORE GERMINATION PROTEIN"/>
    <property type="match status" value="1"/>
</dbReference>
<evidence type="ECO:0000313" key="6">
    <source>
        <dbReference type="Proteomes" id="UP000683139"/>
    </source>
</evidence>
<name>A0A919YRY7_9BACL</name>
<keyword evidence="6" id="KW-1185">Reference proteome</keyword>
<dbReference type="Proteomes" id="UP000683139">
    <property type="component" value="Unassembled WGS sequence"/>
</dbReference>
<keyword evidence="4" id="KW-1133">Transmembrane helix</keyword>
<dbReference type="AlphaFoldDB" id="A0A919YRY7"/>
<dbReference type="PIRSF" id="PIRSF005690">
    <property type="entry name" value="GerBA"/>
    <property type="match status" value="1"/>
</dbReference>
<feature type="region of interest" description="Disordered" evidence="3">
    <location>
        <begin position="27"/>
        <end position="89"/>
    </location>
</feature>
<comment type="caution">
    <text evidence="5">The sequence shown here is derived from an EMBL/GenBank/DDBJ whole genome shotgun (WGS) entry which is preliminary data.</text>
</comment>
<comment type="similarity">
    <text evidence="1">Belongs to the GerABKA family.</text>
</comment>
<sequence>MQAIVMTLIALGSYRIHGRLYKWGYNQPKQDGQQQGNSHQQGDGQPQNIAQQKVDGQQQGENQQQNDGQQPSDPWQQPQSQPSPQLTGNYDADMALIKEQLGNNSDVHFRDFRISIRNSRAVLIFVEGMQNEALINRQVMQNLMDNSFVKFEGYAMHNQSQAFAAYLKDKLLPISKISEVTDLYELEQSILFGFTALLIDGLPHALLVGEPAPKVRAINEPTSEALLRGPRIGFTEVLGENTALLRQHGRGADLELKMIEVGSRIKRNLVIAYMKEIVNKELLQEVEDRIANMNMDFISESGYVEQLIEDNWLSPFQQVQNTERPDRVISALLEGRIGILLDGTPFALIVPVTFSMLLQSPEDYYERWLPGSLLRTLRFFVAFLALMIPALYISFISFHPGLIPTELAITIIETRQGVPFPSLIEVLILEVSIEILREAGIRLPKPIGPAMGIVGGLIIGDAAVQAGIVSPILVIAVAVTAISSFAIPIYSAGITLRILRFSGMLFAATLGMFGTILFFLFICSHLTKLKSFGVPYITPASPYRFNDWKDLVLRAPVTLMKRRPSMLKPQDKKRRS</sequence>
<dbReference type="InterPro" id="IPR004995">
    <property type="entry name" value="Spore_Ger"/>
</dbReference>
<evidence type="ECO:0000256" key="2">
    <source>
        <dbReference type="ARBA" id="ARBA00023136"/>
    </source>
</evidence>
<accession>A0A919YRY7</accession>
<evidence type="ECO:0000313" key="5">
    <source>
        <dbReference type="EMBL" id="GIP17281.1"/>
    </source>
</evidence>
<reference evidence="5" key="1">
    <citation type="submission" date="2021-03" db="EMBL/GenBank/DDBJ databases">
        <title>Antimicrobial resistance genes in bacteria isolated from Japanese honey, and their potential for conferring macrolide and lincosamide resistance in the American foulbrood pathogen Paenibacillus larvae.</title>
        <authorList>
            <person name="Okamoto M."/>
            <person name="Kumagai M."/>
            <person name="Kanamori H."/>
            <person name="Takamatsu D."/>
        </authorList>
    </citation>
    <scope>NUCLEOTIDE SEQUENCE</scope>
    <source>
        <strain evidence="5">J40TS1</strain>
    </source>
</reference>
<gene>
    <name evidence="5" type="primary">yndD_2</name>
    <name evidence="5" type="ORF">J40TS1_29230</name>
</gene>
<dbReference type="PANTHER" id="PTHR22550:SF5">
    <property type="entry name" value="LEUCINE ZIPPER PROTEIN 4"/>
    <property type="match status" value="1"/>
</dbReference>
<organism evidence="5 6">
    <name type="scientific">Paenibacillus montaniterrae</name>
    <dbReference type="NCBI Taxonomy" id="429341"/>
    <lineage>
        <taxon>Bacteria</taxon>
        <taxon>Bacillati</taxon>
        <taxon>Bacillota</taxon>
        <taxon>Bacilli</taxon>
        <taxon>Bacillales</taxon>
        <taxon>Paenibacillaceae</taxon>
        <taxon>Paenibacillus</taxon>
    </lineage>
</organism>
<keyword evidence="4" id="KW-0812">Transmembrane</keyword>
<keyword evidence="2 4" id="KW-0472">Membrane</keyword>
<feature type="transmembrane region" description="Helical" evidence="4">
    <location>
        <begin position="448"/>
        <end position="466"/>
    </location>
</feature>